<dbReference type="STRING" id="1544416.Cocul_00450"/>
<keyword evidence="2" id="KW-1185">Reference proteome</keyword>
<dbReference type="AlphaFoldDB" id="A0A0Q0YSF0"/>
<evidence type="ECO:0000313" key="2">
    <source>
        <dbReference type="Proteomes" id="UP000050517"/>
    </source>
</evidence>
<proteinExistence type="predicted"/>
<evidence type="ECO:0000313" key="1">
    <source>
        <dbReference type="EMBL" id="KQB85311.1"/>
    </source>
</evidence>
<protein>
    <submittedName>
        <fullName evidence="1">Uncharacterized protein</fullName>
    </submittedName>
</protein>
<dbReference type="Proteomes" id="UP000050517">
    <property type="component" value="Unassembled WGS sequence"/>
</dbReference>
<reference evidence="1 2" key="1">
    <citation type="submission" date="2015-10" db="EMBL/GenBank/DDBJ databases">
        <title>Corynebacteirum lowii and Corynebacterium oculi species nova, derived from human clinical disease and and emended description of Corynebacterium mastiditis.</title>
        <authorList>
            <person name="Bernard K."/>
            <person name="Pacheco A.L."/>
            <person name="Mcdougall C."/>
            <person name="Burtx T."/>
            <person name="Weibe D."/>
            <person name="Tyler S."/>
            <person name="Olson A.B."/>
            <person name="Cnockaert M."/>
            <person name="Eguchi H."/>
            <person name="Kuwahara T."/>
            <person name="Nakayama-Imaohji H."/>
            <person name="Boudewijins M."/>
            <person name="Van Hoecke F."/>
            <person name="Bernier A.-M."/>
            <person name="Vandamme P."/>
        </authorList>
    </citation>
    <scope>NUCLEOTIDE SEQUENCE [LARGE SCALE GENOMIC DNA]</scope>
    <source>
        <strain evidence="1 2">NML 130210</strain>
    </source>
</reference>
<sequence>MRDIATDLQALLLPAQWRRCESALPEELERRGYAVSGLWAQEVDLTCEPDNMLATQYAQVEGRPPIAEVLHHIVINGSSDLDLRAATAAVVACLPEGTYWYGTSSTGTLALARLPRVRGSTLGSHGIGVEHGGGVLGVRATHLDHASGFGMHP</sequence>
<dbReference type="EMBL" id="LKST01000001">
    <property type="protein sequence ID" value="KQB85311.1"/>
    <property type="molecule type" value="Genomic_DNA"/>
</dbReference>
<comment type="caution">
    <text evidence="1">The sequence shown here is derived from an EMBL/GenBank/DDBJ whole genome shotgun (WGS) entry which is preliminary data.</text>
</comment>
<accession>A0A0Q0YSF0</accession>
<gene>
    <name evidence="1" type="ORF">Cocul_00450</name>
</gene>
<organism evidence="1 2">
    <name type="scientific">Corynebacterium oculi</name>
    <dbReference type="NCBI Taxonomy" id="1544416"/>
    <lineage>
        <taxon>Bacteria</taxon>
        <taxon>Bacillati</taxon>
        <taxon>Actinomycetota</taxon>
        <taxon>Actinomycetes</taxon>
        <taxon>Mycobacteriales</taxon>
        <taxon>Corynebacteriaceae</taxon>
        <taxon>Corynebacterium</taxon>
    </lineage>
</organism>
<name>A0A0Q0YSF0_9CORY</name>